<keyword evidence="2" id="KW-0560">Oxidoreductase</keyword>
<evidence type="ECO:0000313" key="3">
    <source>
        <dbReference type="EMBL" id="QYT03299.1"/>
    </source>
</evidence>
<dbReference type="InterPro" id="IPR036291">
    <property type="entry name" value="NAD(P)-bd_dom_sf"/>
</dbReference>
<dbReference type="AlphaFoldDB" id="A0A8G0LJ66"/>
<name>A0A8G0LJ66_9HYPO</name>
<proteinExistence type="inferred from homology"/>
<dbReference type="PANTHER" id="PTHR44229:SF4">
    <property type="entry name" value="15-HYDROXYPROSTAGLANDIN DEHYDROGENASE [NAD(+)]"/>
    <property type="match status" value="1"/>
</dbReference>
<dbReference type="GO" id="GO:0016616">
    <property type="term" value="F:oxidoreductase activity, acting on the CH-OH group of donors, NAD or NADP as acceptor"/>
    <property type="evidence" value="ECO:0007669"/>
    <property type="project" value="TreeGrafter"/>
</dbReference>
<keyword evidence="4" id="KW-1185">Reference proteome</keyword>
<dbReference type="GO" id="GO:0005737">
    <property type="term" value="C:cytoplasm"/>
    <property type="evidence" value="ECO:0007669"/>
    <property type="project" value="TreeGrafter"/>
</dbReference>
<organism evidence="3 4">
    <name type="scientific">Trichoderma simmonsii</name>
    <dbReference type="NCBI Taxonomy" id="1491479"/>
    <lineage>
        <taxon>Eukaryota</taxon>
        <taxon>Fungi</taxon>
        <taxon>Dikarya</taxon>
        <taxon>Ascomycota</taxon>
        <taxon>Pezizomycotina</taxon>
        <taxon>Sordariomycetes</taxon>
        <taxon>Hypocreomycetidae</taxon>
        <taxon>Hypocreales</taxon>
        <taxon>Hypocreaceae</taxon>
        <taxon>Trichoderma</taxon>
    </lineage>
</organism>
<dbReference type="PRINTS" id="PR00081">
    <property type="entry name" value="GDHRDH"/>
</dbReference>
<evidence type="ECO:0000256" key="1">
    <source>
        <dbReference type="ARBA" id="ARBA00006484"/>
    </source>
</evidence>
<evidence type="ECO:0000256" key="2">
    <source>
        <dbReference type="ARBA" id="ARBA00023002"/>
    </source>
</evidence>
<dbReference type="EMBL" id="CP075868">
    <property type="protein sequence ID" value="QYT03299.1"/>
    <property type="molecule type" value="Genomic_DNA"/>
</dbReference>
<dbReference type="Gene3D" id="3.40.50.720">
    <property type="entry name" value="NAD(P)-binding Rossmann-like Domain"/>
    <property type="match status" value="1"/>
</dbReference>
<protein>
    <submittedName>
        <fullName evidence="3">Uncharacterized protein</fullName>
    </submittedName>
</protein>
<comment type="similarity">
    <text evidence="1">Belongs to the short-chain dehydrogenases/reductases (SDR) family.</text>
</comment>
<dbReference type="InterPro" id="IPR002347">
    <property type="entry name" value="SDR_fam"/>
</dbReference>
<dbReference type="Proteomes" id="UP000826661">
    <property type="component" value="Chromosome V"/>
</dbReference>
<evidence type="ECO:0000313" key="4">
    <source>
        <dbReference type="Proteomes" id="UP000826661"/>
    </source>
</evidence>
<dbReference type="Pfam" id="PF00106">
    <property type="entry name" value="adh_short"/>
    <property type="match status" value="1"/>
</dbReference>
<dbReference type="SUPFAM" id="SSF51735">
    <property type="entry name" value="NAD(P)-binding Rossmann-fold domains"/>
    <property type="match status" value="1"/>
</dbReference>
<reference evidence="3 4" key="1">
    <citation type="journal article" date="2021" name="BMC Genomics">
        <title>Telomere-to-telomere genome assembly of asparaginase-producing Trichoderma simmonsii.</title>
        <authorList>
            <person name="Chung D."/>
            <person name="Kwon Y.M."/>
            <person name="Yang Y."/>
        </authorList>
    </citation>
    <scope>NUCLEOTIDE SEQUENCE [LARGE SCALE GENOMIC DNA]</scope>
    <source>
        <strain evidence="3 4">GH-Sj1</strain>
    </source>
</reference>
<sequence>MTLSVKGKYAIITGGGAGINLAFARLLLSKGCSVIIGDLRLTTEVRAVLNEFPNDNIDKGQPAAMFYKIDVVSWRQLTELWECGLRTFPRIDIVIPGAGLYEPPWSSFWQPPRTETNPHSASLDVADAEPGHYAILDVNLTAPIRLSQLAIGYWTRNKLPGCIVHLGSIAGYISGPATPLYYASEHGLHGFVKSLGDLRDQLGIRISAIAPAPVQTALWNSDEARLNTLMKDATFVPMEEVTAAMYELVVNEEYGNGTILEVTAGATRVVPKFNAPPPTAGSVGAPNAKLYYDQLFSDLKTNGLQT</sequence>
<dbReference type="PANTHER" id="PTHR44229">
    <property type="entry name" value="15-HYDROXYPROSTAGLANDIN DEHYDROGENASE [NAD(+)]"/>
    <property type="match status" value="1"/>
</dbReference>
<gene>
    <name evidence="3" type="ORF">H0G86_010268</name>
</gene>
<accession>A0A8G0LJ66</accession>